<name>A0A9Q0QR31_9MAGN</name>
<evidence type="ECO:0000256" key="8">
    <source>
        <dbReference type="SAM" id="Phobius"/>
    </source>
</evidence>
<dbReference type="GO" id="GO:0016887">
    <property type="term" value="F:ATP hydrolysis activity"/>
    <property type="evidence" value="ECO:0007669"/>
    <property type="project" value="InterPro"/>
</dbReference>
<evidence type="ECO:0000256" key="5">
    <source>
        <dbReference type="ARBA" id="ARBA00022840"/>
    </source>
</evidence>
<evidence type="ECO:0000313" key="11">
    <source>
        <dbReference type="Proteomes" id="UP001141806"/>
    </source>
</evidence>
<feature type="transmembrane region" description="Helical" evidence="8">
    <location>
        <begin position="395"/>
        <end position="418"/>
    </location>
</feature>
<dbReference type="InterPro" id="IPR003593">
    <property type="entry name" value="AAA+_ATPase"/>
</dbReference>
<dbReference type="GO" id="GO:0016020">
    <property type="term" value="C:membrane"/>
    <property type="evidence" value="ECO:0007669"/>
    <property type="project" value="UniProtKB-SubCell"/>
</dbReference>
<evidence type="ECO:0000256" key="6">
    <source>
        <dbReference type="ARBA" id="ARBA00022989"/>
    </source>
</evidence>
<dbReference type="Pfam" id="PF24526">
    <property type="entry name" value="ABCA12_C"/>
    <property type="match status" value="1"/>
</dbReference>
<comment type="subcellular location">
    <subcellularLocation>
        <location evidence="1">Membrane</location>
        <topology evidence="1">Multi-pass membrane protein</topology>
    </subcellularLocation>
</comment>
<evidence type="ECO:0000256" key="4">
    <source>
        <dbReference type="ARBA" id="ARBA00022741"/>
    </source>
</evidence>
<dbReference type="Gene3D" id="3.40.50.300">
    <property type="entry name" value="P-loop containing nucleotide triphosphate hydrolases"/>
    <property type="match status" value="1"/>
</dbReference>
<protein>
    <recommendedName>
        <fullName evidence="9">ABC transporter domain-containing protein</fullName>
    </recommendedName>
</protein>
<dbReference type="InterPro" id="IPR027417">
    <property type="entry name" value="P-loop_NTPase"/>
</dbReference>
<dbReference type="PANTHER" id="PTHR19229">
    <property type="entry name" value="ATP-BINDING CASSETTE TRANSPORTER SUBFAMILY A ABCA"/>
    <property type="match status" value="1"/>
</dbReference>
<dbReference type="InterPro" id="IPR013525">
    <property type="entry name" value="ABC2_TM"/>
</dbReference>
<comment type="similarity">
    <text evidence="2">Belongs to the ABC transporter superfamily. ABCA family. CPR flippase (TC 3.A.1.211) subfamily.</text>
</comment>
<keyword evidence="5" id="KW-0067">ATP-binding</keyword>
<keyword evidence="11" id="KW-1185">Reference proteome</keyword>
<reference evidence="10" key="1">
    <citation type="journal article" date="2023" name="Plant J.">
        <title>The genome of the king protea, Protea cynaroides.</title>
        <authorList>
            <person name="Chang J."/>
            <person name="Duong T.A."/>
            <person name="Schoeman C."/>
            <person name="Ma X."/>
            <person name="Roodt D."/>
            <person name="Barker N."/>
            <person name="Li Z."/>
            <person name="Van de Peer Y."/>
            <person name="Mizrachi E."/>
        </authorList>
    </citation>
    <scope>NUCLEOTIDE SEQUENCE</scope>
    <source>
        <tissue evidence="10">Young leaves</tissue>
    </source>
</reference>
<evidence type="ECO:0000256" key="7">
    <source>
        <dbReference type="ARBA" id="ARBA00023136"/>
    </source>
</evidence>
<evidence type="ECO:0000313" key="10">
    <source>
        <dbReference type="EMBL" id="KAJ4968890.1"/>
    </source>
</evidence>
<keyword evidence="3 8" id="KW-0812">Transmembrane</keyword>
<dbReference type="CDD" id="cd03263">
    <property type="entry name" value="ABC_subfamily_A"/>
    <property type="match status" value="1"/>
</dbReference>
<sequence length="993" mass="111572">MKVHSFHESTRYVVNGLSSDPTSYVNQSRVGLWCLDLPICSSSHLHHQISLLSVSSSYHWEKKGLERGGEEKPLMEDSSNGAASFFTQTNALFRKNLIFQRRNMRTNIRLILFPILICLLLFAIQTVVNSALKSIGHNKKTEDGLLRRPQQWPALLQMPDPKIRATRTDFPQFKDLPDKSCRQNDSCPATILLTGGNRSLGESIARNFFMGTFTPNYSDMLYSLANIMLGSSSEPGSDNFMEPAFSSGLPVYILQPQCVPNFNLSIPIQIGSSTLLQEVRCVQGLNLWCGSSSEINEEKFKCYKEGNPKERFDEFVAAYDFLNSNENNFNMTVRWNKGNFTTTSPPELVRAPRLVNVASNAYLRSLKGAGTKMLLKFVKEMPKSETVINPDFSALLGPLFFSWVIMQLFPVILTSLVYEKQQKLRIIMKMHGLGDGPYWLISYLYFLFLSSIYMLCFVVFGSLVGLKSFTKNAYSIEFLFYFIYINLQVSLACLVATVFSNVKTAKVIGHIFVFGSGLLGAYLFQSFVQDTSFPGGWIVVLELFPPFSLYRVIYEFGNYAQMGISGGMRWKDLNDSTNGMRAVLTIMILEWFVALIVTYYLDQVVSSGGGTQRHPLFFLQNVKKKKLPSSWKPSVQQQGSTVLAQMEKPDVFQEREKVEQLILDSNTSYAVVCDDIKKVYPGKDGNPDKLAVRGLSLALSRGECFGMLGPNGAGKTSFINMMIGFTKPTSGTAIVQGMDIRTDMNKIYTSMGVCPQHDLLWETLTGREHLLFYGRLKNLKGSALIQAVEESLKDVNLFYGGLADKKAGEYSGGMKRRLSVAISLIGNPKVVYMDEPSTGLDPASRKNLWKVIKHAKQDTAIILTTHSMEEAEFLCDRLGIFVDGSLQCIGNPKQLKARYGGSYVFTITTTLNQEEEVEKLVRYLSPNATKTYHLSGTQKFDLPKHEVRISDVFRAIKFARRRFTIQAWGLSDSTLEDVFIKVAQEAETFNVLS</sequence>
<feature type="domain" description="ABC transporter" evidence="9">
    <location>
        <begin position="671"/>
        <end position="908"/>
    </location>
</feature>
<evidence type="ECO:0000256" key="1">
    <source>
        <dbReference type="ARBA" id="ARBA00004141"/>
    </source>
</evidence>
<dbReference type="InterPro" id="IPR026082">
    <property type="entry name" value="ABCA"/>
</dbReference>
<dbReference type="InterPro" id="IPR003439">
    <property type="entry name" value="ABC_transporter-like_ATP-bd"/>
</dbReference>
<dbReference type="GO" id="GO:0005319">
    <property type="term" value="F:lipid transporter activity"/>
    <property type="evidence" value="ECO:0007669"/>
    <property type="project" value="TreeGrafter"/>
</dbReference>
<feature type="transmembrane region" description="Helical" evidence="8">
    <location>
        <begin position="478"/>
        <end position="500"/>
    </location>
</feature>
<dbReference type="AlphaFoldDB" id="A0A9Q0QR31"/>
<dbReference type="OrthoDB" id="8061355at2759"/>
<dbReference type="SMART" id="SM00382">
    <property type="entry name" value="AAA"/>
    <property type="match status" value="1"/>
</dbReference>
<dbReference type="InterPro" id="IPR017871">
    <property type="entry name" value="ABC_transporter-like_CS"/>
</dbReference>
<accession>A0A9Q0QR31</accession>
<organism evidence="10 11">
    <name type="scientific">Protea cynaroides</name>
    <dbReference type="NCBI Taxonomy" id="273540"/>
    <lineage>
        <taxon>Eukaryota</taxon>
        <taxon>Viridiplantae</taxon>
        <taxon>Streptophyta</taxon>
        <taxon>Embryophyta</taxon>
        <taxon>Tracheophyta</taxon>
        <taxon>Spermatophyta</taxon>
        <taxon>Magnoliopsida</taxon>
        <taxon>Proteales</taxon>
        <taxon>Proteaceae</taxon>
        <taxon>Protea</taxon>
    </lineage>
</organism>
<dbReference type="PANTHER" id="PTHR19229:SF154">
    <property type="entry name" value="ABC TRANSPORTER A FAMILY MEMBER 3-RELATED"/>
    <property type="match status" value="1"/>
</dbReference>
<gene>
    <name evidence="10" type="ORF">NE237_015591</name>
</gene>
<dbReference type="Pfam" id="PF00005">
    <property type="entry name" value="ABC_tran"/>
    <property type="match status" value="1"/>
</dbReference>
<dbReference type="FunFam" id="3.40.50.300:FF:000633">
    <property type="entry name" value="ABC transporter A family member 7"/>
    <property type="match status" value="1"/>
</dbReference>
<dbReference type="Proteomes" id="UP001141806">
    <property type="component" value="Unassembled WGS sequence"/>
</dbReference>
<comment type="caution">
    <text evidence="10">The sequence shown here is derived from an EMBL/GenBank/DDBJ whole genome shotgun (WGS) entry which is preliminary data.</text>
</comment>
<feature type="transmembrane region" description="Helical" evidence="8">
    <location>
        <begin position="507"/>
        <end position="524"/>
    </location>
</feature>
<dbReference type="EMBL" id="JAMYWD010000006">
    <property type="protein sequence ID" value="KAJ4968890.1"/>
    <property type="molecule type" value="Genomic_DNA"/>
</dbReference>
<feature type="transmembrane region" description="Helical" evidence="8">
    <location>
        <begin position="536"/>
        <end position="557"/>
    </location>
</feature>
<dbReference type="GO" id="GO:0140359">
    <property type="term" value="F:ABC-type transporter activity"/>
    <property type="evidence" value="ECO:0007669"/>
    <property type="project" value="InterPro"/>
</dbReference>
<proteinExistence type="inferred from homology"/>
<feature type="transmembrane region" description="Helical" evidence="8">
    <location>
        <begin position="438"/>
        <end position="466"/>
    </location>
</feature>
<dbReference type="SUPFAM" id="SSF52540">
    <property type="entry name" value="P-loop containing nucleoside triphosphate hydrolases"/>
    <property type="match status" value="1"/>
</dbReference>
<keyword evidence="6 8" id="KW-1133">Transmembrane helix</keyword>
<keyword evidence="7 8" id="KW-0472">Membrane</keyword>
<dbReference type="PROSITE" id="PS50893">
    <property type="entry name" value="ABC_TRANSPORTER_2"/>
    <property type="match status" value="1"/>
</dbReference>
<feature type="transmembrane region" description="Helical" evidence="8">
    <location>
        <begin position="110"/>
        <end position="128"/>
    </location>
</feature>
<keyword evidence="4" id="KW-0547">Nucleotide-binding</keyword>
<evidence type="ECO:0000259" key="9">
    <source>
        <dbReference type="PROSITE" id="PS50893"/>
    </source>
</evidence>
<evidence type="ECO:0000256" key="2">
    <source>
        <dbReference type="ARBA" id="ARBA00008526"/>
    </source>
</evidence>
<dbReference type="Pfam" id="PF12698">
    <property type="entry name" value="ABC2_membrane_3"/>
    <property type="match status" value="1"/>
</dbReference>
<dbReference type="PROSITE" id="PS00211">
    <property type="entry name" value="ABC_TRANSPORTER_1"/>
    <property type="match status" value="1"/>
</dbReference>
<feature type="transmembrane region" description="Helical" evidence="8">
    <location>
        <begin position="578"/>
        <end position="601"/>
    </location>
</feature>
<evidence type="ECO:0000256" key="3">
    <source>
        <dbReference type="ARBA" id="ARBA00022692"/>
    </source>
</evidence>
<dbReference type="GO" id="GO:0005524">
    <property type="term" value="F:ATP binding"/>
    <property type="evidence" value="ECO:0007669"/>
    <property type="project" value="UniProtKB-KW"/>
</dbReference>